<dbReference type="InterPro" id="IPR016032">
    <property type="entry name" value="Sig_transdc_resp-reg_C-effctor"/>
</dbReference>
<evidence type="ECO:0000313" key="8">
    <source>
        <dbReference type="EMBL" id="OZG51980.1"/>
    </source>
</evidence>
<evidence type="ECO:0000256" key="1">
    <source>
        <dbReference type="ARBA" id="ARBA00022553"/>
    </source>
</evidence>
<evidence type="ECO:0000256" key="4">
    <source>
        <dbReference type="ARBA" id="ARBA00023163"/>
    </source>
</evidence>
<dbReference type="GO" id="GO:0000160">
    <property type="term" value="P:phosphorelay signal transduction system"/>
    <property type="evidence" value="ECO:0007669"/>
    <property type="project" value="InterPro"/>
</dbReference>
<dbReference type="InterPro" id="IPR001789">
    <property type="entry name" value="Sig_transdc_resp-reg_receiver"/>
</dbReference>
<dbReference type="CDD" id="cd06170">
    <property type="entry name" value="LuxR_C_like"/>
    <property type="match status" value="1"/>
</dbReference>
<keyword evidence="9" id="KW-1185">Reference proteome</keyword>
<protein>
    <submittedName>
        <fullName evidence="8">DNA-binding response regulator</fullName>
    </submittedName>
</protein>
<dbReference type="InterPro" id="IPR058245">
    <property type="entry name" value="NreC/VraR/RcsB-like_REC"/>
</dbReference>
<keyword evidence="3 8" id="KW-0238">DNA-binding</keyword>
<dbReference type="PANTHER" id="PTHR43214">
    <property type="entry name" value="TWO-COMPONENT RESPONSE REGULATOR"/>
    <property type="match status" value="1"/>
</dbReference>
<dbReference type="Pfam" id="PF00196">
    <property type="entry name" value="GerE"/>
    <property type="match status" value="1"/>
</dbReference>
<dbReference type="InterPro" id="IPR039420">
    <property type="entry name" value="WalR-like"/>
</dbReference>
<feature type="modified residue" description="4-aspartylphosphate" evidence="5">
    <location>
        <position position="79"/>
    </location>
</feature>
<dbReference type="Proteomes" id="UP000216454">
    <property type="component" value="Unassembled WGS sequence"/>
</dbReference>
<dbReference type="CDD" id="cd17535">
    <property type="entry name" value="REC_NarL-like"/>
    <property type="match status" value="1"/>
</dbReference>
<dbReference type="SUPFAM" id="SSF52172">
    <property type="entry name" value="CheY-like"/>
    <property type="match status" value="1"/>
</dbReference>
<dbReference type="Pfam" id="PF00072">
    <property type="entry name" value="Response_reg"/>
    <property type="match status" value="1"/>
</dbReference>
<evidence type="ECO:0000256" key="5">
    <source>
        <dbReference type="PROSITE-ProRule" id="PRU00169"/>
    </source>
</evidence>
<dbReference type="PANTHER" id="PTHR43214:SF24">
    <property type="entry name" value="TRANSCRIPTIONAL REGULATORY PROTEIN NARL-RELATED"/>
    <property type="match status" value="1"/>
</dbReference>
<organism evidence="8 9">
    <name type="scientific">Pseudoscardovia suis</name>
    <dbReference type="NCBI Taxonomy" id="987063"/>
    <lineage>
        <taxon>Bacteria</taxon>
        <taxon>Bacillati</taxon>
        <taxon>Actinomycetota</taxon>
        <taxon>Actinomycetes</taxon>
        <taxon>Bifidobacteriales</taxon>
        <taxon>Bifidobacteriaceae</taxon>
        <taxon>Pseudoscardovia</taxon>
    </lineage>
</organism>
<evidence type="ECO:0000313" key="9">
    <source>
        <dbReference type="Proteomes" id="UP000216454"/>
    </source>
</evidence>
<dbReference type="Gene3D" id="3.40.50.2300">
    <property type="match status" value="1"/>
</dbReference>
<accession>A0A261EYP0</accession>
<dbReference type="GO" id="GO:0006355">
    <property type="term" value="P:regulation of DNA-templated transcription"/>
    <property type="evidence" value="ECO:0007669"/>
    <property type="project" value="InterPro"/>
</dbReference>
<dbReference type="GO" id="GO:0003677">
    <property type="term" value="F:DNA binding"/>
    <property type="evidence" value="ECO:0007669"/>
    <property type="project" value="UniProtKB-KW"/>
</dbReference>
<name>A0A261EYP0_9BIFI</name>
<dbReference type="SMART" id="SM00448">
    <property type="entry name" value="REC"/>
    <property type="match status" value="1"/>
</dbReference>
<proteinExistence type="predicted"/>
<dbReference type="InterPro" id="IPR000792">
    <property type="entry name" value="Tscrpt_reg_LuxR_C"/>
</dbReference>
<keyword evidence="4" id="KW-0804">Transcription</keyword>
<comment type="caution">
    <text evidence="8">The sequence shown here is derived from an EMBL/GenBank/DDBJ whole genome shotgun (WGS) entry which is preliminary data.</text>
</comment>
<dbReference type="PROSITE" id="PS50110">
    <property type="entry name" value="RESPONSE_REGULATORY"/>
    <property type="match status" value="1"/>
</dbReference>
<evidence type="ECO:0000259" key="6">
    <source>
        <dbReference type="PROSITE" id="PS50043"/>
    </source>
</evidence>
<dbReference type="EMBL" id="MWWQ01000006">
    <property type="protein sequence ID" value="OZG51980.1"/>
    <property type="molecule type" value="Genomic_DNA"/>
</dbReference>
<dbReference type="SMART" id="SM00421">
    <property type="entry name" value="HTH_LUXR"/>
    <property type="match status" value="1"/>
</dbReference>
<dbReference type="InterPro" id="IPR011006">
    <property type="entry name" value="CheY-like_superfamily"/>
</dbReference>
<dbReference type="PROSITE" id="PS00622">
    <property type="entry name" value="HTH_LUXR_1"/>
    <property type="match status" value="1"/>
</dbReference>
<sequence>MERTTTDSPTTHMADATDTRPIRVRPIRVLVADDQALVCSGFASIINTQADMQAVGTAATGKEAVELAATLRPDVILMDVRMPVMDGIEATRRICSAETDSPSPHSSPHSSPRVIILTTFDLDEYVMSAILAGASGFLLKDTEPESLLSSIRTVHEGNAIIAPTATKRLLEHMVANSHTPATPTLDAGRQHIPSAVPTAVPTGTPAITPAVTPAAERQPAQAADGYHDAELDSLTAREREILIEIAHGLSNQEIAAKLFISMPTVKTHVTHILQKTHAHDRVQAAVFAYENHLV</sequence>
<dbReference type="AlphaFoldDB" id="A0A261EYP0"/>
<evidence type="ECO:0000256" key="3">
    <source>
        <dbReference type="ARBA" id="ARBA00023125"/>
    </source>
</evidence>
<evidence type="ECO:0000259" key="7">
    <source>
        <dbReference type="PROSITE" id="PS50110"/>
    </source>
</evidence>
<keyword evidence="2" id="KW-0805">Transcription regulation</keyword>
<feature type="domain" description="HTH luxR-type" evidence="6">
    <location>
        <begin position="227"/>
        <end position="292"/>
    </location>
</feature>
<evidence type="ECO:0000256" key="2">
    <source>
        <dbReference type="ARBA" id="ARBA00023015"/>
    </source>
</evidence>
<reference evidence="8 9" key="1">
    <citation type="journal article" date="2017" name="BMC Genomics">
        <title>Comparative genomic and phylogenomic analyses of the Bifidobacteriaceae family.</title>
        <authorList>
            <person name="Lugli G.A."/>
            <person name="Milani C."/>
            <person name="Turroni F."/>
            <person name="Duranti S."/>
            <person name="Mancabelli L."/>
            <person name="Mangifesta M."/>
            <person name="Ferrario C."/>
            <person name="Modesto M."/>
            <person name="Mattarelli P."/>
            <person name="Jiri K."/>
            <person name="van Sinderen D."/>
            <person name="Ventura M."/>
        </authorList>
    </citation>
    <scope>NUCLEOTIDE SEQUENCE [LARGE SCALE GENOMIC DNA]</scope>
    <source>
        <strain evidence="8 9">DSM 24744</strain>
    </source>
</reference>
<feature type="domain" description="Response regulatory" evidence="7">
    <location>
        <begin position="28"/>
        <end position="155"/>
    </location>
</feature>
<keyword evidence="1 5" id="KW-0597">Phosphoprotein</keyword>
<gene>
    <name evidence="8" type="ORF">PSSU_0763</name>
</gene>
<dbReference type="PRINTS" id="PR00038">
    <property type="entry name" value="HTHLUXR"/>
</dbReference>
<dbReference type="SUPFAM" id="SSF46894">
    <property type="entry name" value="C-terminal effector domain of the bipartite response regulators"/>
    <property type="match status" value="1"/>
</dbReference>
<dbReference type="PROSITE" id="PS50043">
    <property type="entry name" value="HTH_LUXR_2"/>
    <property type="match status" value="1"/>
</dbReference>